<evidence type="ECO:0000259" key="2">
    <source>
        <dbReference type="Pfam" id="PF13452"/>
    </source>
</evidence>
<dbReference type="Proteomes" id="UP000603904">
    <property type="component" value="Unassembled WGS sequence"/>
</dbReference>
<comment type="caution">
    <text evidence="3">The sequence shown here is derived from an EMBL/GenBank/DDBJ whole genome shotgun (WGS) entry which is preliminary data.</text>
</comment>
<dbReference type="InterPro" id="IPR039569">
    <property type="entry name" value="FAS1-like_DH_region"/>
</dbReference>
<reference evidence="3 4" key="1">
    <citation type="submission" date="2021-01" db="EMBL/GenBank/DDBJ databases">
        <title>Whole genome shotgun sequence of Microbispora corallina NBRC 16416.</title>
        <authorList>
            <person name="Komaki H."/>
            <person name="Tamura T."/>
        </authorList>
    </citation>
    <scope>NUCLEOTIDE SEQUENCE [LARGE SCALE GENOMIC DNA]</scope>
    <source>
        <strain evidence="3 4">NBRC 16416</strain>
    </source>
</reference>
<dbReference type="EMBL" id="BOOC01000001">
    <property type="protein sequence ID" value="GIH37047.1"/>
    <property type="molecule type" value="Genomic_DNA"/>
</dbReference>
<comment type="similarity">
    <text evidence="1">Belongs to the UPF0336 family.</text>
</comment>
<dbReference type="RefSeq" id="WP_204054885.1">
    <property type="nucleotide sequence ID" value="NZ_BAAAGP010000018.1"/>
</dbReference>
<dbReference type="Pfam" id="PF13452">
    <property type="entry name" value="FAS1_DH_region"/>
    <property type="match status" value="1"/>
</dbReference>
<dbReference type="Gene3D" id="3.10.129.10">
    <property type="entry name" value="Hotdog Thioesterase"/>
    <property type="match status" value="1"/>
</dbReference>
<name>A0ABQ4FQG7_9ACTN</name>
<evidence type="ECO:0000313" key="4">
    <source>
        <dbReference type="Proteomes" id="UP000603904"/>
    </source>
</evidence>
<protein>
    <recommendedName>
        <fullName evidence="1">UPF0336 protein Mco01_00470</fullName>
    </recommendedName>
</protein>
<accession>A0ABQ4FQG7</accession>
<dbReference type="HAMAP" id="MF_00799">
    <property type="entry name" value="UPF0336"/>
    <property type="match status" value="1"/>
</dbReference>
<dbReference type="CDD" id="cd03441">
    <property type="entry name" value="R_hydratase_like"/>
    <property type="match status" value="1"/>
</dbReference>
<feature type="domain" description="FAS1-like dehydratase" evidence="2">
    <location>
        <begin position="7"/>
        <end position="129"/>
    </location>
</feature>
<sequence length="142" mass="15217">MPLNPAFKGRVYPPTEPYEVGREKIREFAEAIGEPDPAADPDGPVVAPPTFAIVLTMRAERQAVFDPELGLDLSRLLHREQRFDYTRPIVAGDRLTVTVRVEDVGGAGPADVLTLSSAVTTTGGEHVCTATATLVTMGDEDA</sequence>
<dbReference type="SUPFAM" id="SSF54637">
    <property type="entry name" value="Thioesterase/thiol ester dehydrase-isomerase"/>
    <property type="match status" value="1"/>
</dbReference>
<dbReference type="InterPro" id="IPR016709">
    <property type="entry name" value="HadA-like"/>
</dbReference>
<dbReference type="PIRSF" id="PIRSF018072">
    <property type="entry name" value="UCP018072"/>
    <property type="match status" value="1"/>
</dbReference>
<organism evidence="3 4">
    <name type="scientific">Microbispora corallina</name>
    <dbReference type="NCBI Taxonomy" id="83302"/>
    <lineage>
        <taxon>Bacteria</taxon>
        <taxon>Bacillati</taxon>
        <taxon>Actinomycetota</taxon>
        <taxon>Actinomycetes</taxon>
        <taxon>Streptosporangiales</taxon>
        <taxon>Streptosporangiaceae</taxon>
        <taxon>Microbispora</taxon>
    </lineage>
</organism>
<keyword evidence="4" id="KW-1185">Reference proteome</keyword>
<gene>
    <name evidence="3" type="ORF">Mco01_00470</name>
</gene>
<evidence type="ECO:0000256" key="1">
    <source>
        <dbReference type="HAMAP-Rule" id="MF_00799"/>
    </source>
</evidence>
<dbReference type="InterPro" id="IPR029069">
    <property type="entry name" value="HotDog_dom_sf"/>
</dbReference>
<proteinExistence type="inferred from homology"/>
<evidence type="ECO:0000313" key="3">
    <source>
        <dbReference type="EMBL" id="GIH37047.1"/>
    </source>
</evidence>